<dbReference type="Proteomes" id="UP000826656">
    <property type="component" value="Unassembled WGS sequence"/>
</dbReference>
<reference evidence="2 3" key="1">
    <citation type="journal article" date="2021" name="bioRxiv">
        <title>Chromosome-scale and haplotype-resolved genome assembly of a tetraploid potato cultivar.</title>
        <authorList>
            <person name="Sun H."/>
            <person name="Jiao W.-B."/>
            <person name="Krause K."/>
            <person name="Campoy J.A."/>
            <person name="Goel M."/>
            <person name="Folz-Donahue K."/>
            <person name="Kukat C."/>
            <person name="Huettel B."/>
            <person name="Schneeberger K."/>
        </authorList>
    </citation>
    <scope>NUCLEOTIDE SEQUENCE [LARGE SCALE GENOMIC DNA]</scope>
    <source>
        <strain evidence="2">SolTubOtavaFocal</strain>
        <tissue evidence="2">Leaves</tissue>
    </source>
</reference>
<evidence type="ECO:0000313" key="2">
    <source>
        <dbReference type="EMBL" id="KAH0754771.1"/>
    </source>
</evidence>
<comment type="caution">
    <text evidence="2">The sequence shown here is derived from an EMBL/GenBank/DDBJ whole genome shotgun (WGS) entry which is preliminary data.</text>
</comment>
<dbReference type="Gene3D" id="3.60.10.10">
    <property type="entry name" value="Endonuclease/exonuclease/phosphatase"/>
    <property type="match status" value="1"/>
</dbReference>
<dbReference type="SUPFAM" id="SSF56219">
    <property type="entry name" value="DNase I-like"/>
    <property type="match status" value="1"/>
</dbReference>
<accession>A0ABQ7USE7</accession>
<feature type="region of interest" description="Disordered" evidence="1">
    <location>
        <begin position="1"/>
        <end position="32"/>
    </location>
</feature>
<dbReference type="EMBL" id="JAIVGD010000018">
    <property type="protein sequence ID" value="KAH0754771.1"/>
    <property type="molecule type" value="Genomic_DNA"/>
</dbReference>
<evidence type="ECO:0000313" key="3">
    <source>
        <dbReference type="Proteomes" id="UP000826656"/>
    </source>
</evidence>
<dbReference type="InterPro" id="IPR036691">
    <property type="entry name" value="Endo/exonu/phosph_ase_sf"/>
</dbReference>
<sequence length="242" mass="27254">MMVFGASNDPQPIEGQEKERDNQENSDSSEPNETLVQFIRQIEADLVMQQHLIDVFRRMWAIPGSREIYDNGILSKSGGIDGNSAQIQVEKLTKQFIHCILSDSASYFKSKLTVVYVKNDSPTRAQLWLELIGMGRLTQEFLIITGDFNNVLSSRDRLGSPVLPGETQDFQNCIDTSEITALKATGYVKVDYLGAGISIHSPILIQVCPPPYSNPKPFKLFKTMLNHPDFGRLVDESWQKRT</sequence>
<gene>
    <name evidence="2" type="ORF">KY290_025041</name>
</gene>
<evidence type="ECO:0000256" key="1">
    <source>
        <dbReference type="SAM" id="MobiDB-lite"/>
    </source>
</evidence>
<protein>
    <submittedName>
        <fullName evidence="2">Uncharacterized protein</fullName>
    </submittedName>
</protein>
<name>A0ABQ7USE7_SOLTU</name>
<proteinExistence type="predicted"/>
<organism evidence="2 3">
    <name type="scientific">Solanum tuberosum</name>
    <name type="common">Potato</name>
    <dbReference type="NCBI Taxonomy" id="4113"/>
    <lineage>
        <taxon>Eukaryota</taxon>
        <taxon>Viridiplantae</taxon>
        <taxon>Streptophyta</taxon>
        <taxon>Embryophyta</taxon>
        <taxon>Tracheophyta</taxon>
        <taxon>Spermatophyta</taxon>
        <taxon>Magnoliopsida</taxon>
        <taxon>eudicotyledons</taxon>
        <taxon>Gunneridae</taxon>
        <taxon>Pentapetalae</taxon>
        <taxon>asterids</taxon>
        <taxon>lamiids</taxon>
        <taxon>Solanales</taxon>
        <taxon>Solanaceae</taxon>
        <taxon>Solanoideae</taxon>
        <taxon>Solaneae</taxon>
        <taxon>Solanum</taxon>
    </lineage>
</organism>
<keyword evidence="3" id="KW-1185">Reference proteome</keyword>